<name>A0A6J4IBA1_9SPHI</name>
<sequence>AQGRGRRTHPGQGLRRHPPRGSQRHRDPKGPQPPRRIQSGGV</sequence>
<feature type="non-terminal residue" evidence="2">
    <location>
        <position position="42"/>
    </location>
</feature>
<feature type="region of interest" description="Disordered" evidence="1">
    <location>
        <begin position="1"/>
        <end position="42"/>
    </location>
</feature>
<keyword evidence="2" id="KW-0282">Flagellum</keyword>
<feature type="compositionally biased region" description="Basic residues" evidence="1">
    <location>
        <begin position="1"/>
        <end position="23"/>
    </location>
</feature>
<evidence type="ECO:0000256" key="1">
    <source>
        <dbReference type="SAM" id="MobiDB-lite"/>
    </source>
</evidence>
<accession>A0A6J4IBA1</accession>
<gene>
    <name evidence="2" type="ORF">AVDCRST_MAG56-1774</name>
</gene>
<keyword evidence="2" id="KW-0969">Cilium</keyword>
<evidence type="ECO:0000313" key="2">
    <source>
        <dbReference type="EMBL" id="CAA9247708.1"/>
    </source>
</evidence>
<proteinExistence type="predicted"/>
<keyword evidence="2" id="KW-0966">Cell projection</keyword>
<feature type="non-terminal residue" evidence="2">
    <location>
        <position position="1"/>
    </location>
</feature>
<reference evidence="2" key="1">
    <citation type="submission" date="2020-02" db="EMBL/GenBank/DDBJ databases">
        <authorList>
            <person name="Meier V. D."/>
        </authorList>
    </citation>
    <scope>NUCLEOTIDE SEQUENCE</scope>
    <source>
        <strain evidence="2">AVDCRST_MAG56</strain>
    </source>
</reference>
<protein>
    <submittedName>
        <fullName evidence="2">Flagellar motor rotation protein MotB</fullName>
    </submittedName>
</protein>
<organism evidence="2">
    <name type="scientific">uncultured Cytophagales bacterium</name>
    <dbReference type="NCBI Taxonomy" id="158755"/>
    <lineage>
        <taxon>Bacteria</taxon>
        <taxon>Pseudomonadati</taxon>
        <taxon>Bacteroidota</taxon>
        <taxon>Sphingobacteriia</taxon>
        <taxon>Sphingobacteriales</taxon>
        <taxon>environmental samples</taxon>
    </lineage>
</organism>
<dbReference type="AlphaFoldDB" id="A0A6J4IBA1"/>
<dbReference type="EMBL" id="CADCTQ010000164">
    <property type="protein sequence ID" value="CAA9247708.1"/>
    <property type="molecule type" value="Genomic_DNA"/>
</dbReference>